<dbReference type="GO" id="GO:0005975">
    <property type="term" value="P:carbohydrate metabolic process"/>
    <property type="evidence" value="ECO:0007669"/>
    <property type="project" value="UniProtKB-ARBA"/>
</dbReference>
<organism evidence="12 13">
    <name type="scientific">Phytoactinopolyspora halotolerans</name>
    <dbReference type="NCBI Taxonomy" id="1981512"/>
    <lineage>
        <taxon>Bacteria</taxon>
        <taxon>Bacillati</taxon>
        <taxon>Actinomycetota</taxon>
        <taxon>Actinomycetes</taxon>
        <taxon>Jiangellales</taxon>
        <taxon>Jiangellaceae</taxon>
        <taxon>Phytoactinopolyspora</taxon>
    </lineage>
</organism>
<sequence>MQTYREETRLLRTRLVAAAMGAMWLVTVLVGVPAAAAATAPAHAADTSLAPPGRILPAQQESDEGIRGAIRDGEGEPVPDVVLIVSDSDGNEVGEATTDENGQWEVGVPGPGTYSVLLDEATLPEDVELRDAERNPLEVRVTSGRTVPAVFQVGEGDTGRQQLESIARATANGLKFGLIIAMAAVGLSLIFSTTGLINFAHGELVALGAMLTWYLNVGLAGDGGPYIPLILAGAIVILAVGLFGGGLERWLFRPLRRRRLGIFQLLIITIGLGLAIRHVLLLVFGGSPRTYRDFVGQSAVSIGPISLTPRDMVIMAASALILAAVATMLQRTRTGKAIRAVADNPALASASGIDVDRVILTVWITGAGLAATGGIFFGSAVSVDWFMGFRLLLLMFAAVILGGIGTYYGAMAGGIVIGLVTELSVLWFPSELKYMWALLALIVVLLVRPQGILGRRERVG</sequence>
<evidence type="ECO:0000256" key="7">
    <source>
        <dbReference type="ARBA" id="ARBA00022989"/>
    </source>
</evidence>
<feature type="signal peptide" evidence="11">
    <location>
        <begin position="1"/>
        <end position="44"/>
    </location>
</feature>
<evidence type="ECO:0000256" key="4">
    <source>
        <dbReference type="ARBA" id="ARBA00022519"/>
    </source>
</evidence>
<dbReference type="GO" id="GO:0015192">
    <property type="term" value="F:L-phenylalanine transmembrane transporter activity"/>
    <property type="evidence" value="ECO:0007669"/>
    <property type="project" value="TreeGrafter"/>
</dbReference>
<evidence type="ECO:0000256" key="11">
    <source>
        <dbReference type="SAM" id="SignalP"/>
    </source>
</evidence>
<feature type="transmembrane region" description="Helical" evidence="10">
    <location>
        <begin position="260"/>
        <end position="284"/>
    </location>
</feature>
<keyword evidence="8 10" id="KW-0472">Membrane</keyword>
<evidence type="ECO:0000256" key="6">
    <source>
        <dbReference type="ARBA" id="ARBA00022970"/>
    </source>
</evidence>
<proteinExistence type="inferred from homology"/>
<evidence type="ECO:0000256" key="1">
    <source>
        <dbReference type="ARBA" id="ARBA00004651"/>
    </source>
</evidence>
<dbReference type="Gene3D" id="2.60.40.10">
    <property type="entry name" value="Immunoglobulins"/>
    <property type="match status" value="1"/>
</dbReference>
<keyword evidence="4" id="KW-0997">Cell inner membrane</keyword>
<evidence type="ECO:0000256" key="9">
    <source>
        <dbReference type="ARBA" id="ARBA00037998"/>
    </source>
</evidence>
<evidence type="ECO:0000256" key="10">
    <source>
        <dbReference type="SAM" id="Phobius"/>
    </source>
</evidence>
<dbReference type="GO" id="GO:0015188">
    <property type="term" value="F:L-isoleucine transmembrane transporter activity"/>
    <property type="evidence" value="ECO:0007669"/>
    <property type="project" value="TreeGrafter"/>
</dbReference>
<keyword evidence="13" id="KW-1185">Reference proteome</keyword>
<keyword evidence="2" id="KW-0813">Transport</keyword>
<evidence type="ECO:0000313" key="13">
    <source>
        <dbReference type="Proteomes" id="UP000475214"/>
    </source>
</evidence>
<dbReference type="PANTHER" id="PTHR11795">
    <property type="entry name" value="BRANCHED-CHAIN AMINO ACID TRANSPORT SYSTEM PERMEASE PROTEIN LIVH"/>
    <property type="match status" value="1"/>
</dbReference>
<dbReference type="Proteomes" id="UP000475214">
    <property type="component" value="Unassembled WGS sequence"/>
</dbReference>
<protein>
    <submittedName>
        <fullName evidence="12">Branched-chain amino acid ABC transporter permease</fullName>
    </submittedName>
</protein>
<evidence type="ECO:0000256" key="8">
    <source>
        <dbReference type="ARBA" id="ARBA00023136"/>
    </source>
</evidence>
<gene>
    <name evidence="12" type="ORF">G1H10_18750</name>
</gene>
<dbReference type="GO" id="GO:0042941">
    <property type="term" value="P:D-alanine transmembrane transport"/>
    <property type="evidence" value="ECO:0007669"/>
    <property type="project" value="TreeGrafter"/>
</dbReference>
<dbReference type="InterPro" id="IPR052157">
    <property type="entry name" value="BCAA_transport_permease"/>
</dbReference>
<dbReference type="InterPro" id="IPR008969">
    <property type="entry name" value="CarboxyPept-like_regulatory"/>
</dbReference>
<dbReference type="CDD" id="cd06582">
    <property type="entry name" value="TM_PBP1_LivH_like"/>
    <property type="match status" value="1"/>
</dbReference>
<comment type="similarity">
    <text evidence="9">Belongs to the binding-protein-dependent transport system permease family. LivHM subfamily.</text>
</comment>
<dbReference type="GO" id="GO:0015808">
    <property type="term" value="P:L-alanine transport"/>
    <property type="evidence" value="ECO:0007669"/>
    <property type="project" value="TreeGrafter"/>
</dbReference>
<dbReference type="PANTHER" id="PTHR11795:SF371">
    <property type="entry name" value="HIGH-AFFINITY BRANCHED-CHAIN AMINO ACID TRANSPORT SYSTEM PERMEASE PROTEIN LIVH"/>
    <property type="match status" value="1"/>
</dbReference>
<keyword evidence="6" id="KW-0029">Amino-acid transport</keyword>
<dbReference type="SUPFAM" id="SSF49464">
    <property type="entry name" value="Carboxypeptidase regulatory domain-like"/>
    <property type="match status" value="1"/>
</dbReference>
<dbReference type="GO" id="GO:0005304">
    <property type="term" value="F:L-valine transmembrane transporter activity"/>
    <property type="evidence" value="ECO:0007669"/>
    <property type="project" value="TreeGrafter"/>
</dbReference>
<feature type="transmembrane region" description="Helical" evidence="10">
    <location>
        <begin position="312"/>
        <end position="329"/>
    </location>
</feature>
<feature type="transmembrane region" description="Helical" evidence="10">
    <location>
        <begin position="226"/>
        <end position="248"/>
    </location>
</feature>
<name>A0A6L9SCC9_9ACTN</name>
<feature type="transmembrane region" description="Helical" evidence="10">
    <location>
        <begin position="176"/>
        <end position="197"/>
    </location>
</feature>
<dbReference type="AlphaFoldDB" id="A0A6L9SCC9"/>
<accession>A0A6L9SCC9</accession>
<comment type="caution">
    <text evidence="12">The sequence shown here is derived from an EMBL/GenBank/DDBJ whole genome shotgun (WGS) entry which is preliminary data.</text>
</comment>
<comment type="subcellular location">
    <subcellularLocation>
        <location evidence="1">Cell membrane</location>
        <topology evidence="1">Multi-pass membrane protein</topology>
    </subcellularLocation>
</comment>
<feature type="chain" id="PRO_5039014315" evidence="11">
    <location>
        <begin position="45"/>
        <end position="460"/>
    </location>
</feature>
<evidence type="ECO:0000256" key="5">
    <source>
        <dbReference type="ARBA" id="ARBA00022692"/>
    </source>
</evidence>
<dbReference type="EMBL" id="JAAGOA010000013">
    <property type="protein sequence ID" value="NEE02218.1"/>
    <property type="molecule type" value="Genomic_DNA"/>
</dbReference>
<feature type="transmembrane region" description="Helical" evidence="10">
    <location>
        <begin position="434"/>
        <end position="453"/>
    </location>
</feature>
<dbReference type="GO" id="GO:0005886">
    <property type="term" value="C:plasma membrane"/>
    <property type="evidence" value="ECO:0007669"/>
    <property type="project" value="UniProtKB-SubCell"/>
</dbReference>
<keyword evidence="7 10" id="KW-1133">Transmembrane helix</keyword>
<reference evidence="12 13" key="1">
    <citation type="submission" date="2020-02" db="EMBL/GenBank/DDBJ databases">
        <authorList>
            <person name="Li X.-J."/>
            <person name="Han X.-M."/>
        </authorList>
    </citation>
    <scope>NUCLEOTIDE SEQUENCE [LARGE SCALE GENOMIC DNA]</scope>
    <source>
        <strain evidence="12 13">CCTCC AB 2017055</strain>
    </source>
</reference>
<dbReference type="GO" id="GO:1903806">
    <property type="term" value="P:L-isoleucine import across plasma membrane"/>
    <property type="evidence" value="ECO:0007669"/>
    <property type="project" value="TreeGrafter"/>
</dbReference>
<keyword evidence="3" id="KW-1003">Cell membrane</keyword>
<dbReference type="Pfam" id="PF13620">
    <property type="entry name" value="CarboxypepD_reg"/>
    <property type="match status" value="1"/>
</dbReference>
<keyword evidence="11" id="KW-0732">Signal</keyword>
<keyword evidence="5 10" id="KW-0812">Transmembrane</keyword>
<dbReference type="GO" id="GO:0015190">
    <property type="term" value="F:L-leucine transmembrane transporter activity"/>
    <property type="evidence" value="ECO:0007669"/>
    <property type="project" value="TreeGrafter"/>
</dbReference>
<evidence type="ECO:0000256" key="3">
    <source>
        <dbReference type="ARBA" id="ARBA00022475"/>
    </source>
</evidence>
<dbReference type="InterPro" id="IPR001851">
    <property type="entry name" value="ABC_transp_permease"/>
</dbReference>
<feature type="transmembrane region" description="Helical" evidence="10">
    <location>
        <begin position="358"/>
        <end position="379"/>
    </location>
</feature>
<evidence type="ECO:0000313" key="12">
    <source>
        <dbReference type="EMBL" id="NEE02218.1"/>
    </source>
</evidence>
<evidence type="ECO:0000256" key="2">
    <source>
        <dbReference type="ARBA" id="ARBA00022448"/>
    </source>
</evidence>
<dbReference type="Pfam" id="PF02653">
    <property type="entry name" value="BPD_transp_2"/>
    <property type="match status" value="1"/>
</dbReference>
<dbReference type="InterPro" id="IPR013783">
    <property type="entry name" value="Ig-like_fold"/>
</dbReference>